<organism evidence="6 7">
    <name type="scientific">Eubacterium multiforme</name>
    <dbReference type="NCBI Taxonomy" id="83339"/>
    <lineage>
        <taxon>Bacteria</taxon>
        <taxon>Bacillati</taxon>
        <taxon>Bacillota</taxon>
        <taxon>Clostridia</taxon>
        <taxon>Eubacteriales</taxon>
        <taxon>Eubacteriaceae</taxon>
        <taxon>Eubacterium</taxon>
    </lineage>
</organism>
<dbReference type="Gene3D" id="2.60.40.10">
    <property type="entry name" value="Immunoglobulins"/>
    <property type="match status" value="5"/>
</dbReference>
<keyword evidence="4" id="KW-0472">Membrane</keyword>
<dbReference type="PANTHER" id="PTHR23303">
    <property type="entry name" value="CARBOXYPEPTIDASE REGULATORY REGION-CONTAINING"/>
    <property type="match status" value="1"/>
</dbReference>
<evidence type="ECO:0000313" key="7">
    <source>
        <dbReference type="Proteomes" id="UP001228504"/>
    </source>
</evidence>
<sequence length="736" mass="83084">MRRYKNIVRWLSLLIVTTVTLQFLPVGGANYAYADNNSSNNSKSDLEEQNNSLDTNKDLYYRFPYLNESKDQVEPEINEKQKMSLSKNIPMTIGEYKDILKNSILKNKDNKEDFPETEINDHAFSSIGGKVWSDLNGDGIQQDNETLVRNANVELLDANKNVIGKTTTDYFGRYIFENLNAGVYYVKVLLFNDYKLFTKKESNANNNIDSNFNDEGISSKIQLNDNQNDYSIDAGLIKPVSIGDYVWNDINWNGKLDEGEHGISGVTVNLYKDGNLIHKTKTNENGYYTFNNLMPGEYSLKFISPTDVYMPTLNTKGENSIINNEGETKKYSLISGDNKKDIDGAFHKAMIKSKVFEDKNFNGIKDKGENGIGNVKVMLFSENGQLIRETRTNSEGLYEFNNLLPGRYFIKVIKPIEYNYFSPREDIGNINGSSVNKRGISNTIYVDKGKSYDYLNAGMTFFGEVGARVFEDSNYNGIKDKDEKFSEGVKVKLLNSNGDEVKDIFGNKVGEKTTDKNGRVYFKKLPKGKYKINVILPDGYSNFTKQSTDIDSNSSNVNTGGFSEDINVNNFNTTNIVNAGIVKAGSISSRVWNDKNRNEKEDEGEKGVEGINVFLCDGNGKLIAITNTDKDGRYNFNNLEPGEYYTLFQVPSNYGVTNLKDNKSKEYKSKKIKLLSGENNKSLKLGLYKKDDIKNENLELPSTGKNFSKYMFIGIGLIILGVLIVVYKQKNSKNEK</sequence>
<accession>A0ABT9UVL2</accession>
<name>A0ABT9UVL2_9FIRM</name>
<keyword evidence="4" id="KW-1133">Transmembrane helix</keyword>
<protein>
    <submittedName>
        <fullName evidence="6">LPXTG-motif cell wall-anchored protein</fullName>
    </submittedName>
</protein>
<evidence type="ECO:0000313" key="6">
    <source>
        <dbReference type="EMBL" id="MDQ0150365.1"/>
    </source>
</evidence>
<gene>
    <name evidence="6" type="ORF">J2S18_002308</name>
</gene>
<dbReference type="RefSeq" id="WP_307487007.1">
    <property type="nucleotide sequence ID" value="NZ_JAUSUF010000008.1"/>
</dbReference>
<dbReference type="SUPFAM" id="SSF117074">
    <property type="entry name" value="Hypothetical protein PA1324"/>
    <property type="match status" value="5"/>
</dbReference>
<comment type="caution">
    <text evidence="6">The sequence shown here is derived from an EMBL/GenBank/DDBJ whole genome shotgun (WGS) entry which is preliminary data.</text>
</comment>
<dbReference type="NCBIfam" id="TIGR01167">
    <property type="entry name" value="LPXTG_anchor"/>
    <property type="match status" value="1"/>
</dbReference>
<feature type="domain" description="SD-repeat containing protein B" evidence="5">
    <location>
        <begin position="241"/>
        <end position="343"/>
    </location>
</feature>
<keyword evidence="7" id="KW-1185">Reference proteome</keyword>
<dbReference type="InterPro" id="IPR051417">
    <property type="entry name" value="SDr/BOS_complex"/>
</dbReference>
<dbReference type="InterPro" id="IPR013783">
    <property type="entry name" value="Ig-like_fold"/>
</dbReference>
<evidence type="ECO:0000259" key="5">
    <source>
        <dbReference type="Pfam" id="PF17210"/>
    </source>
</evidence>
<feature type="domain" description="SD-repeat containing protein B" evidence="5">
    <location>
        <begin position="586"/>
        <end position="670"/>
    </location>
</feature>
<dbReference type="Proteomes" id="UP001228504">
    <property type="component" value="Unassembled WGS sequence"/>
</dbReference>
<evidence type="ECO:0000256" key="1">
    <source>
        <dbReference type="ARBA" id="ARBA00004613"/>
    </source>
</evidence>
<feature type="transmembrane region" description="Helical" evidence="4">
    <location>
        <begin position="710"/>
        <end position="727"/>
    </location>
</feature>
<evidence type="ECO:0000256" key="3">
    <source>
        <dbReference type="ARBA" id="ARBA00022729"/>
    </source>
</evidence>
<comment type="subcellular location">
    <subcellularLocation>
        <location evidence="1">Secreted</location>
    </subcellularLocation>
</comment>
<feature type="domain" description="SD-repeat containing protein B" evidence="5">
    <location>
        <begin position="464"/>
        <end position="580"/>
    </location>
</feature>
<dbReference type="Pfam" id="PF17210">
    <property type="entry name" value="SdrD_B"/>
    <property type="match status" value="5"/>
</dbReference>
<keyword evidence="4" id="KW-0812">Transmembrane</keyword>
<dbReference type="PANTHER" id="PTHR23303:SF15">
    <property type="entry name" value="COLOSSIN-A"/>
    <property type="match status" value="1"/>
</dbReference>
<proteinExistence type="predicted"/>
<dbReference type="InterPro" id="IPR033764">
    <property type="entry name" value="Sdr_B"/>
</dbReference>
<dbReference type="EMBL" id="JAUSUF010000008">
    <property type="protein sequence ID" value="MDQ0150365.1"/>
    <property type="molecule type" value="Genomic_DNA"/>
</dbReference>
<feature type="domain" description="SD-repeat containing protein B" evidence="5">
    <location>
        <begin position="353"/>
        <end position="455"/>
    </location>
</feature>
<keyword evidence="2" id="KW-0964">Secreted</keyword>
<feature type="domain" description="SD-repeat containing protein B" evidence="5">
    <location>
        <begin position="126"/>
        <end position="236"/>
    </location>
</feature>
<keyword evidence="3" id="KW-0732">Signal</keyword>
<reference evidence="6 7" key="1">
    <citation type="submission" date="2023-07" db="EMBL/GenBank/DDBJ databases">
        <title>Genomic Encyclopedia of Type Strains, Phase IV (KMG-IV): sequencing the most valuable type-strain genomes for metagenomic binning, comparative biology and taxonomic classification.</title>
        <authorList>
            <person name="Goeker M."/>
        </authorList>
    </citation>
    <scope>NUCLEOTIDE SEQUENCE [LARGE SCALE GENOMIC DNA]</scope>
    <source>
        <strain evidence="6 7">DSM 20694</strain>
    </source>
</reference>
<evidence type="ECO:0000256" key="4">
    <source>
        <dbReference type="SAM" id="Phobius"/>
    </source>
</evidence>
<evidence type="ECO:0000256" key="2">
    <source>
        <dbReference type="ARBA" id="ARBA00022525"/>
    </source>
</evidence>